<dbReference type="EMBL" id="PEXU01000037">
    <property type="protein sequence ID" value="PIS42543.1"/>
    <property type="molecule type" value="Genomic_DNA"/>
</dbReference>
<evidence type="ECO:0000256" key="1">
    <source>
        <dbReference type="SAM" id="Phobius"/>
    </source>
</evidence>
<evidence type="ECO:0000313" key="2">
    <source>
        <dbReference type="EMBL" id="PIS42543.1"/>
    </source>
</evidence>
<feature type="transmembrane region" description="Helical" evidence="1">
    <location>
        <begin position="21"/>
        <end position="41"/>
    </location>
</feature>
<evidence type="ECO:0000313" key="3">
    <source>
        <dbReference type="Proteomes" id="UP000231542"/>
    </source>
</evidence>
<reference evidence="2 3" key="1">
    <citation type="submission" date="2017-09" db="EMBL/GenBank/DDBJ databases">
        <title>Depth-based differentiation of microbial function through sediment-hosted aquifers and enrichment of novel symbionts in the deep terrestrial subsurface.</title>
        <authorList>
            <person name="Probst A.J."/>
            <person name="Ladd B."/>
            <person name="Jarett J.K."/>
            <person name="Geller-Mcgrath D.E."/>
            <person name="Sieber C.M."/>
            <person name="Emerson J.B."/>
            <person name="Anantharaman K."/>
            <person name="Thomas B.C."/>
            <person name="Malmstrom R."/>
            <person name="Stieglmeier M."/>
            <person name="Klingl A."/>
            <person name="Woyke T."/>
            <person name="Ryan C.M."/>
            <person name="Banfield J.F."/>
        </authorList>
    </citation>
    <scope>NUCLEOTIDE SEQUENCE [LARGE SCALE GENOMIC DNA]</scope>
    <source>
        <strain evidence="2">CG08_land_8_20_14_0_20_40_16</strain>
    </source>
</reference>
<dbReference type="Proteomes" id="UP000231542">
    <property type="component" value="Unassembled WGS sequence"/>
</dbReference>
<proteinExistence type="predicted"/>
<name>A0A2H0YXT1_9BACT</name>
<keyword evidence="1" id="KW-1133">Transmembrane helix</keyword>
<dbReference type="AlphaFoldDB" id="A0A2H0YXT1"/>
<accession>A0A2H0YXT1</accession>
<keyword evidence="1" id="KW-0812">Transmembrane</keyword>
<protein>
    <recommendedName>
        <fullName evidence="4">WxL domain-containing protein</fullName>
    </recommendedName>
</protein>
<evidence type="ECO:0008006" key="4">
    <source>
        <dbReference type="Google" id="ProtNLM"/>
    </source>
</evidence>
<keyword evidence="1" id="KW-0472">Membrane</keyword>
<gene>
    <name evidence="2" type="ORF">COT24_02995</name>
</gene>
<comment type="caution">
    <text evidence="2">The sequence shown here is derived from an EMBL/GenBank/DDBJ whole genome shotgun (WGS) entry which is preliminary data.</text>
</comment>
<organism evidence="2 3">
    <name type="scientific">Candidatus Kerfeldbacteria bacterium CG08_land_8_20_14_0_20_40_16</name>
    <dbReference type="NCBI Taxonomy" id="2014244"/>
    <lineage>
        <taxon>Bacteria</taxon>
        <taxon>Candidatus Kerfeldiibacteriota</taxon>
    </lineage>
</organism>
<sequence length="203" mass="21486">MGKEKRLIIAIEHNIQHLKQKIVSALVISVMFALVFTTINLNPNYVRAATSNVQLNVAAGTLSIDSSSGIDLGTMTAGNSQTMEVNNMVVNVKDFAGDGLGWSSTAYSSNFKNGVGGTRDIPNSRSAIKSSSGGIVYNIDSASCSETALSGECYLNQTCAFFNGSANATGECRLNYTILRLYVLQTDPAGYYNATLTLTVTAG</sequence>